<reference evidence="1 2" key="1">
    <citation type="submission" date="2016-07" db="EMBL/GenBank/DDBJ databases">
        <title>Genomic analysis of zinc-resistant bacterium Mucilaginibacter pedocola TBZ30.</title>
        <authorList>
            <person name="Huang J."/>
            <person name="Tang J."/>
        </authorList>
    </citation>
    <scope>NUCLEOTIDE SEQUENCE [LARGE SCALE GENOMIC DNA]</scope>
    <source>
        <strain evidence="1 2">TBZ30</strain>
    </source>
</reference>
<evidence type="ECO:0000313" key="1">
    <source>
        <dbReference type="EMBL" id="OOQ61759.1"/>
    </source>
</evidence>
<dbReference type="InterPro" id="IPR034660">
    <property type="entry name" value="DinB/YfiT-like"/>
</dbReference>
<proteinExistence type="predicted"/>
<dbReference type="OrthoDB" id="2599194at2"/>
<protein>
    <recommendedName>
        <fullName evidence="3">DUF1569 domain-containing protein</fullName>
    </recommendedName>
</protein>
<dbReference type="Gene3D" id="1.20.120.450">
    <property type="entry name" value="dinb family like domain"/>
    <property type="match status" value="1"/>
</dbReference>
<dbReference type="Proteomes" id="UP000189739">
    <property type="component" value="Unassembled WGS sequence"/>
</dbReference>
<dbReference type="Pfam" id="PF07606">
    <property type="entry name" value="DUF1569"/>
    <property type="match status" value="1"/>
</dbReference>
<keyword evidence="2" id="KW-1185">Reference proteome</keyword>
<accession>A0A1S9PLF0</accession>
<dbReference type="InterPro" id="IPR011463">
    <property type="entry name" value="DUF1569"/>
</dbReference>
<comment type="caution">
    <text evidence="1">The sequence shown here is derived from an EMBL/GenBank/DDBJ whole genome shotgun (WGS) entry which is preliminary data.</text>
</comment>
<dbReference type="EMBL" id="MBTF01000001">
    <property type="protein sequence ID" value="OOQ61759.1"/>
    <property type="molecule type" value="Genomic_DNA"/>
</dbReference>
<organism evidence="1 2">
    <name type="scientific">Mucilaginibacter pedocola</name>
    <dbReference type="NCBI Taxonomy" id="1792845"/>
    <lineage>
        <taxon>Bacteria</taxon>
        <taxon>Pseudomonadati</taxon>
        <taxon>Bacteroidota</taxon>
        <taxon>Sphingobacteriia</taxon>
        <taxon>Sphingobacteriales</taxon>
        <taxon>Sphingobacteriaceae</taxon>
        <taxon>Mucilaginibacter</taxon>
    </lineage>
</organism>
<name>A0A1S9PLF0_9SPHI</name>
<sequence>MALPNIFTKPVADGVIERINKLTPQSTPQWGKMSVSQMMAHCCVAYELVYEAEKHPTPNAFMKLILKLFVKDVVVSEKPYKHNSPTAPAFIIKDEKNFEAEKARLIAYITKTQELGEAAFDNRMSHSFGRLSINEWNNMFYKHFDHHLTQFGV</sequence>
<evidence type="ECO:0008006" key="3">
    <source>
        <dbReference type="Google" id="ProtNLM"/>
    </source>
</evidence>
<dbReference type="AlphaFoldDB" id="A0A1S9PLF0"/>
<dbReference type="STRING" id="1792845.BC343_01425"/>
<gene>
    <name evidence="1" type="ORF">BC343_01425</name>
</gene>
<evidence type="ECO:0000313" key="2">
    <source>
        <dbReference type="Proteomes" id="UP000189739"/>
    </source>
</evidence>
<dbReference type="RefSeq" id="WP_078345936.1">
    <property type="nucleotide sequence ID" value="NZ_MBTF01000001.1"/>
</dbReference>